<organism evidence="3 4">
    <name type="scientific">Manihot esculenta</name>
    <name type="common">Cassava</name>
    <name type="synonym">Jatropha manihot</name>
    <dbReference type="NCBI Taxonomy" id="3983"/>
    <lineage>
        <taxon>Eukaryota</taxon>
        <taxon>Viridiplantae</taxon>
        <taxon>Streptophyta</taxon>
        <taxon>Embryophyta</taxon>
        <taxon>Tracheophyta</taxon>
        <taxon>Spermatophyta</taxon>
        <taxon>Magnoliopsida</taxon>
        <taxon>eudicotyledons</taxon>
        <taxon>Gunneridae</taxon>
        <taxon>Pentapetalae</taxon>
        <taxon>rosids</taxon>
        <taxon>fabids</taxon>
        <taxon>Malpighiales</taxon>
        <taxon>Euphorbiaceae</taxon>
        <taxon>Crotonoideae</taxon>
        <taxon>Manihoteae</taxon>
        <taxon>Manihot</taxon>
    </lineage>
</organism>
<dbReference type="CDD" id="cd00051">
    <property type="entry name" value="EFh"/>
    <property type="match status" value="1"/>
</dbReference>
<dbReference type="Gramene" id="Manes.18G036000.1.v8.1">
    <property type="protein sequence ID" value="Manes.18G036000.1.v8.1.CDS.1"/>
    <property type="gene ID" value="Manes.18G036000.v8.1"/>
</dbReference>
<gene>
    <name evidence="3" type="ORF">MANES_18G036000v8</name>
</gene>
<dbReference type="InterPro" id="IPR018247">
    <property type="entry name" value="EF_Hand_1_Ca_BS"/>
</dbReference>
<dbReference type="AlphaFoldDB" id="A0A2C9U1V0"/>
<dbReference type="Proteomes" id="UP000091857">
    <property type="component" value="Chromosome 18"/>
</dbReference>
<evidence type="ECO:0000313" key="4">
    <source>
        <dbReference type="Proteomes" id="UP000091857"/>
    </source>
</evidence>
<reference evidence="4" key="1">
    <citation type="journal article" date="2016" name="Nat. Biotechnol.">
        <title>Sequencing wild and cultivated cassava and related species reveals extensive interspecific hybridization and genetic diversity.</title>
        <authorList>
            <person name="Bredeson J.V."/>
            <person name="Lyons J.B."/>
            <person name="Prochnik S.E."/>
            <person name="Wu G.A."/>
            <person name="Ha C.M."/>
            <person name="Edsinger-Gonzales E."/>
            <person name="Grimwood J."/>
            <person name="Schmutz J."/>
            <person name="Rabbi I.Y."/>
            <person name="Egesi C."/>
            <person name="Nauluvula P."/>
            <person name="Lebot V."/>
            <person name="Ndunguru J."/>
            <person name="Mkamilo G."/>
            <person name="Bart R.S."/>
            <person name="Setter T.L."/>
            <person name="Gleadow R.M."/>
            <person name="Kulakow P."/>
            <person name="Ferguson M.E."/>
            <person name="Rounsley S."/>
            <person name="Rokhsar D.S."/>
        </authorList>
    </citation>
    <scope>NUCLEOTIDE SEQUENCE [LARGE SCALE GENOMIC DNA]</scope>
    <source>
        <strain evidence="4">cv. AM560-2</strain>
    </source>
</reference>
<dbReference type="InterPro" id="IPR011992">
    <property type="entry name" value="EF-hand-dom_pair"/>
</dbReference>
<dbReference type="Pfam" id="PF00036">
    <property type="entry name" value="EF-hand_1"/>
    <property type="match status" value="1"/>
</dbReference>
<keyword evidence="1" id="KW-0106">Calcium</keyword>
<sequence>MARKGLPRAPIRTMSDFKKWLKTFDADKDGRISRKEFEEAIRVAEGIWFTKLQAWWEVRHADTNGNGYIDDDELDNLMQFAQKYFDVQVAE</sequence>
<dbReference type="OMA" id="WEVRHAD"/>
<evidence type="ECO:0000256" key="1">
    <source>
        <dbReference type="ARBA" id="ARBA00022837"/>
    </source>
</evidence>
<feature type="domain" description="EF-hand" evidence="2">
    <location>
        <begin position="12"/>
        <end position="47"/>
    </location>
</feature>
<dbReference type="GO" id="GO:0005737">
    <property type="term" value="C:cytoplasm"/>
    <property type="evidence" value="ECO:0000318"/>
    <property type="project" value="GO_Central"/>
</dbReference>
<name>A0A2C9U1V0_MANES</name>
<dbReference type="Pfam" id="PF13833">
    <property type="entry name" value="EF-hand_8"/>
    <property type="match status" value="1"/>
</dbReference>
<dbReference type="PROSITE" id="PS50222">
    <property type="entry name" value="EF_HAND_2"/>
    <property type="match status" value="2"/>
</dbReference>
<dbReference type="Gene3D" id="1.10.238.10">
    <property type="entry name" value="EF-hand"/>
    <property type="match status" value="1"/>
</dbReference>
<dbReference type="PROSITE" id="PS00018">
    <property type="entry name" value="EF_HAND_1"/>
    <property type="match status" value="2"/>
</dbReference>
<evidence type="ECO:0000313" key="3">
    <source>
        <dbReference type="EMBL" id="OAY22907.1"/>
    </source>
</evidence>
<feature type="domain" description="EF-hand" evidence="2">
    <location>
        <begin position="49"/>
        <end position="84"/>
    </location>
</feature>
<comment type="caution">
    <text evidence="3">The sequence shown here is derived from an EMBL/GenBank/DDBJ whole genome shotgun (WGS) entry which is preliminary data.</text>
</comment>
<dbReference type="InterPro" id="IPR002048">
    <property type="entry name" value="EF_hand_dom"/>
</dbReference>
<protein>
    <recommendedName>
        <fullName evidence="2">EF-hand domain-containing protein</fullName>
    </recommendedName>
</protein>
<dbReference type="SUPFAM" id="SSF47473">
    <property type="entry name" value="EF-hand"/>
    <property type="match status" value="1"/>
</dbReference>
<accession>A0A2C9U1V0</accession>
<evidence type="ECO:0000259" key="2">
    <source>
        <dbReference type="PROSITE" id="PS50222"/>
    </source>
</evidence>
<dbReference type="SMART" id="SM00054">
    <property type="entry name" value="EFh"/>
    <property type="match status" value="2"/>
</dbReference>
<dbReference type="GO" id="GO:0030234">
    <property type="term" value="F:enzyme regulator activity"/>
    <property type="evidence" value="ECO:0000318"/>
    <property type="project" value="GO_Central"/>
</dbReference>
<keyword evidence="4" id="KW-1185">Reference proteome</keyword>
<dbReference type="GO" id="GO:0005509">
    <property type="term" value="F:calcium ion binding"/>
    <property type="evidence" value="ECO:0000318"/>
    <property type="project" value="GO_Central"/>
</dbReference>
<dbReference type="EMBL" id="CM004404">
    <property type="protein sequence ID" value="OAY22907.1"/>
    <property type="molecule type" value="Genomic_DNA"/>
</dbReference>
<proteinExistence type="predicted"/>